<name>A0ABN8NCX0_9CNID</name>
<proteinExistence type="predicted"/>
<keyword evidence="2" id="KW-1185">Reference proteome</keyword>
<evidence type="ECO:0000313" key="2">
    <source>
        <dbReference type="Proteomes" id="UP001159405"/>
    </source>
</evidence>
<protein>
    <submittedName>
        <fullName evidence="1">Uncharacterized protein</fullName>
    </submittedName>
</protein>
<evidence type="ECO:0000313" key="1">
    <source>
        <dbReference type="EMBL" id="CAH3046100.1"/>
    </source>
</evidence>
<organism evidence="1 2">
    <name type="scientific">Porites lobata</name>
    <dbReference type="NCBI Taxonomy" id="104759"/>
    <lineage>
        <taxon>Eukaryota</taxon>
        <taxon>Metazoa</taxon>
        <taxon>Cnidaria</taxon>
        <taxon>Anthozoa</taxon>
        <taxon>Hexacorallia</taxon>
        <taxon>Scleractinia</taxon>
        <taxon>Fungiina</taxon>
        <taxon>Poritidae</taxon>
        <taxon>Porites</taxon>
    </lineage>
</organism>
<sequence length="179" mass="19169">MRELELSRAKLSVCKEIDNEQTPSLEEDLVNLPRESKGEGVKRLLQSLTVTTCANEANTSVQSQVHVSQTPVLTTTSTPKTTTCGLRASAPSFSPGAVTQSVFTVRHFEPEVGLPIQTEAACTKAFSSAKTDPVVSNSISAPSPIMSTVTNSPSSYQFVHPQGQVNSFCEGWEKIAPSL</sequence>
<accession>A0ABN8NCX0</accession>
<dbReference type="EMBL" id="CALNXK010000014">
    <property type="protein sequence ID" value="CAH3046100.1"/>
    <property type="molecule type" value="Genomic_DNA"/>
</dbReference>
<dbReference type="Proteomes" id="UP001159405">
    <property type="component" value="Unassembled WGS sequence"/>
</dbReference>
<comment type="caution">
    <text evidence="1">The sequence shown here is derived from an EMBL/GenBank/DDBJ whole genome shotgun (WGS) entry which is preliminary data.</text>
</comment>
<reference evidence="1 2" key="1">
    <citation type="submission" date="2022-05" db="EMBL/GenBank/DDBJ databases">
        <authorList>
            <consortium name="Genoscope - CEA"/>
            <person name="William W."/>
        </authorList>
    </citation>
    <scope>NUCLEOTIDE SEQUENCE [LARGE SCALE GENOMIC DNA]</scope>
</reference>
<gene>
    <name evidence="1" type="ORF">PLOB_00008367</name>
</gene>